<evidence type="ECO:0000313" key="1">
    <source>
        <dbReference type="EMBL" id="OWQ95725.1"/>
    </source>
</evidence>
<dbReference type="EMBL" id="NISK01000003">
    <property type="protein sequence ID" value="OWQ95725.1"/>
    <property type="molecule type" value="Genomic_DNA"/>
</dbReference>
<reference evidence="1 2" key="1">
    <citation type="journal article" date="2010" name="Int. J. Syst. Evol. Microbiol.">
        <title>Sphingopyxis bauzanensis sp. nov., a psychrophilic bacterium isolated from soil.</title>
        <authorList>
            <person name="Zhang D.C."/>
            <person name="Liu H.C."/>
            <person name="Xin Y.H."/>
            <person name="Zhou Y.G."/>
            <person name="Schinner F."/>
            <person name="Margesin R."/>
        </authorList>
    </citation>
    <scope>NUCLEOTIDE SEQUENCE [LARGE SCALE GENOMIC DNA]</scope>
    <source>
        <strain evidence="1 2">DSM 22271</strain>
    </source>
</reference>
<dbReference type="OrthoDB" id="7448680at2"/>
<organism evidence="1 2">
    <name type="scientific">Sphingopyxis bauzanensis</name>
    <dbReference type="NCBI Taxonomy" id="651663"/>
    <lineage>
        <taxon>Bacteria</taxon>
        <taxon>Pseudomonadati</taxon>
        <taxon>Pseudomonadota</taxon>
        <taxon>Alphaproteobacteria</taxon>
        <taxon>Sphingomonadales</taxon>
        <taxon>Sphingomonadaceae</taxon>
        <taxon>Sphingopyxis</taxon>
    </lineage>
</organism>
<evidence type="ECO:0000313" key="2">
    <source>
        <dbReference type="Proteomes" id="UP000197361"/>
    </source>
</evidence>
<dbReference type="Proteomes" id="UP000197361">
    <property type="component" value="Unassembled WGS sequence"/>
</dbReference>
<gene>
    <name evidence="1" type="ORF">CDQ92_13145</name>
</gene>
<accession>A0A246JRT6</accession>
<comment type="caution">
    <text evidence="1">The sequence shown here is derived from an EMBL/GenBank/DDBJ whole genome shotgun (WGS) entry which is preliminary data.</text>
</comment>
<keyword evidence="2" id="KW-1185">Reference proteome</keyword>
<sequence>MKSKSSTKPIYSKEVEGAAGNITSAYNQAAPGLQAGAQKFGGIMDSVLAKYQAGDPNITAARGYNADVLGGKYLDAGNPYLQQMIDQTGNDVSNGVTASLGTRGLTGGSAHSGIVGRELAKNSTALRYGDYSAERDRMGQAVSQIPGLVAAENGVLDPAFAAYDAMQAPVRAAVGAGQGVGGLLGQYTKTTQKGSLAGLLAQMAGNAAQAYAGGG</sequence>
<name>A0A246JRT6_9SPHN</name>
<dbReference type="AlphaFoldDB" id="A0A246JRT6"/>
<protein>
    <submittedName>
        <fullName evidence="1">Uncharacterized protein</fullName>
    </submittedName>
</protein>
<proteinExistence type="predicted"/>
<dbReference type="RefSeq" id="WP_088441826.1">
    <property type="nucleotide sequence ID" value="NZ_BMMC01000002.1"/>
</dbReference>